<protein>
    <recommendedName>
        <fullName evidence="3">AsmA-like C-terminal domain-containing protein</fullName>
    </recommendedName>
</protein>
<keyword evidence="2" id="KW-1185">Reference proteome</keyword>
<comment type="caution">
    <text evidence="1">The sequence shown here is derived from an EMBL/GenBank/DDBJ whole genome shotgun (WGS) entry which is preliminary data.</text>
</comment>
<dbReference type="EMBL" id="JASKHM010000014">
    <property type="protein sequence ID" value="MEQ4485218.1"/>
    <property type="molecule type" value="Genomic_DNA"/>
</dbReference>
<reference evidence="1 2" key="1">
    <citation type="journal article" date="2023" name="Genome Announc.">
        <title>Pan-Genome Analyses of the Genus Cohnella and Proposal of the Novel Species Cohnella silvisoli sp. nov., Isolated from Forest Soil.</title>
        <authorList>
            <person name="Wang C."/>
            <person name="Mao L."/>
            <person name="Bao G."/>
            <person name="Zhu H."/>
        </authorList>
    </citation>
    <scope>NUCLEOTIDE SEQUENCE [LARGE SCALE GENOMIC DNA]</scope>
    <source>
        <strain evidence="1 2">NL03-T5-1</strain>
    </source>
</reference>
<name>A0ABV1KYT7_9BACL</name>
<dbReference type="RefSeq" id="WP_232187349.1">
    <property type="nucleotide sequence ID" value="NZ_JAIOAP010000012.1"/>
</dbReference>
<evidence type="ECO:0000313" key="2">
    <source>
        <dbReference type="Proteomes" id="UP001493487"/>
    </source>
</evidence>
<dbReference type="Proteomes" id="UP001493487">
    <property type="component" value="Unassembled WGS sequence"/>
</dbReference>
<gene>
    <name evidence="1" type="ORF">QJS35_22785</name>
</gene>
<organism evidence="1 2">
    <name type="scientific">Cohnella silvisoli</name>
    <dbReference type="NCBI Taxonomy" id="2873699"/>
    <lineage>
        <taxon>Bacteria</taxon>
        <taxon>Bacillati</taxon>
        <taxon>Bacillota</taxon>
        <taxon>Bacilli</taxon>
        <taxon>Bacillales</taxon>
        <taxon>Paenibacillaceae</taxon>
        <taxon>Cohnella</taxon>
    </lineage>
</organism>
<sequence length="93" mass="9982">MSTPFLCDLLFGIAHTGRVNGALRSNDVSYESNRKHDATLRVDGSMSAIGSRLPPFLRQALRGPGNFTATGVLSFAAIPYLSGFLRPLDGNND</sequence>
<evidence type="ECO:0000313" key="1">
    <source>
        <dbReference type="EMBL" id="MEQ4485218.1"/>
    </source>
</evidence>
<proteinExistence type="predicted"/>
<evidence type="ECO:0008006" key="3">
    <source>
        <dbReference type="Google" id="ProtNLM"/>
    </source>
</evidence>
<accession>A0ABV1KYT7</accession>